<feature type="non-terminal residue" evidence="1">
    <location>
        <position position="1"/>
    </location>
</feature>
<reference evidence="1" key="1">
    <citation type="submission" date="2022-03" db="EMBL/GenBank/DDBJ databases">
        <title>A functionally conserved STORR gene fusion in Papaver species that diverged 16.8 million years ago.</title>
        <authorList>
            <person name="Catania T."/>
        </authorList>
    </citation>
    <scope>NUCLEOTIDE SEQUENCE</scope>
    <source>
        <strain evidence="1">S-191538</strain>
    </source>
</reference>
<proteinExistence type="predicted"/>
<organism evidence="1 2">
    <name type="scientific">Papaver nudicaule</name>
    <name type="common">Iceland poppy</name>
    <dbReference type="NCBI Taxonomy" id="74823"/>
    <lineage>
        <taxon>Eukaryota</taxon>
        <taxon>Viridiplantae</taxon>
        <taxon>Streptophyta</taxon>
        <taxon>Embryophyta</taxon>
        <taxon>Tracheophyta</taxon>
        <taxon>Spermatophyta</taxon>
        <taxon>Magnoliopsida</taxon>
        <taxon>Ranunculales</taxon>
        <taxon>Papaveraceae</taxon>
        <taxon>Papaveroideae</taxon>
        <taxon>Papaver</taxon>
    </lineage>
</organism>
<name>A0AA41VNR0_PAPNU</name>
<gene>
    <name evidence="1" type="ORF">MKW94_021731</name>
</gene>
<dbReference type="Proteomes" id="UP001177140">
    <property type="component" value="Unassembled WGS sequence"/>
</dbReference>
<keyword evidence="2" id="KW-1185">Reference proteome</keyword>
<dbReference type="EMBL" id="JAJJMA010260309">
    <property type="protein sequence ID" value="MCL7044642.1"/>
    <property type="molecule type" value="Genomic_DNA"/>
</dbReference>
<evidence type="ECO:0000313" key="2">
    <source>
        <dbReference type="Proteomes" id="UP001177140"/>
    </source>
</evidence>
<accession>A0AA41VNR0</accession>
<dbReference type="Gene3D" id="1.10.510.10">
    <property type="entry name" value="Transferase(Phosphotransferase) domain 1"/>
    <property type="match status" value="1"/>
</dbReference>
<evidence type="ECO:0000313" key="1">
    <source>
        <dbReference type="EMBL" id="MCL7044642.1"/>
    </source>
</evidence>
<dbReference type="AlphaFoldDB" id="A0AA41VNR0"/>
<comment type="caution">
    <text evidence="1">The sequence shown here is derived from an EMBL/GenBank/DDBJ whole genome shotgun (WGS) entry which is preliminary data.</text>
</comment>
<sequence length="83" mass="9278">IMSKIEDQTVMETVDPEISSTCKDFVSVEELFNLARLCTQEKSSDRPTISDVIGILKDIVSTEVANSTPPTMVSNMIYIFCDR</sequence>
<protein>
    <submittedName>
        <fullName evidence="1">Uncharacterized protein</fullName>
    </submittedName>
</protein>